<dbReference type="Gene3D" id="1.10.443.10">
    <property type="entry name" value="Intergrase catalytic core"/>
    <property type="match status" value="1"/>
</dbReference>
<evidence type="ECO:0000256" key="3">
    <source>
        <dbReference type="PROSITE-ProRule" id="PRU01248"/>
    </source>
</evidence>
<evidence type="ECO:0000256" key="2">
    <source>
        <dbReference type="ARBA" id="ARBA00023172"/>
    </source>
</evidence>
<sequence>MSLKKRKKITIGETAYPEIELNQALDMVVSVKRAEGLRSRTLRDYAKDFGYFMKWLSKYHPDIKYVHELSPSIFRDHINWMKYDAKRYEGHKYSGHRDHGTGLSDTTINIRLRVLKAIFNQLERDNLIGVNPIEGVKTLRQDIDLTNCLTDEEVKAVLAQPNQREYVGFRDYTAIVMMLDSGLRVSELLGLRATDIDFQTRFITLTGEMNKNRQPRLIPISNHTLKLLLQLITENKNHFSTDRIFMSVNGEPLTDNNYNKRLKYYGEKAGISGKKMTAHVYRHTWARNMVLNGCDPFTLQKMGGWKDIRTMRRYIQMDTSDMRRSHDSYSPVNTLIKKRI</sequence>
<evidence type="ECO:0000256" key="1">
    <source>
        <dbReference type="ARBA" id="ARBA00023125"/>
    </source>
</evidence>
<dbReference type="RefSeq" id="WP_171416894.1">
    <property type="nucleotide sequence ID" value="NZ_JABFOR010000014.1"/>
</dbReference>
<evidence type="ECO:0000313" key="6">
    <source>
        <dbReference type="EMBL" id="NOJ71429.1"/>
    </source>
</evidence>
<dbReference type="CDD" id="cd00397">
    <property type="entry name" value="DNA_BRE_C"/>
    <property type="match status" value="1"/>
</dbReference>
<organism evidence="6 7">
    <name type="scientific">Paenibacillus alvei</name>
    <name type="common">Bacillus alvei</name>
    <dbReference type="NCBI Taxonomy" id="44250"/>
    <lineage>
        <taxon>Bacteria</taxon>
        <taxon>Bacillati</taxon>
        <taxon>Bacillota</taxon>
        <taxon>Bacilli</taxon>
        <taxon>Bacillales</taxon>
        <taxon>Paenibacillaceae</taxon>
        <taxon>Paenibacillus</taxon>
    </lineage>
</organism>
<dbReference type="InterPro" id="IPR050090">
    <property type="entry name" value="Tyrosine_recombinase_XerCD"/>
</dbReference>
<dbReference type="InterPro" id="IPR002104">
    <property type="entry name" value="Integrase_catalytic"/>
</dbReference>
<feature type="domain" description="Core-binding (CB)" evidence="5">
    <location>
        <begin position="19"/>
        <end position="123"/>
    </location>
</feature>
<protein>
    <submittedName>
        <fullName evidence="6">Tyrosine-type recombinase/integrase</fullName>
    </submittedName>
</protein>
<proteinExistence type="predicted"/>
<dbReference type="Gene3D" id="1.10.150.130">
    <property type="match status" value="1"/>
</dbReference>
<reference evidence="6 7" key="1">
    <citation type="submission" date="2020-05" db="EMBL/GenBank/DDBJ databases">
        <title>Whole genome sequencing and identification of novel metabolites from Paenibacillus alvei strain JR949.</title>
        <authorList>
            <person name="Rajendhran J."/>
            <person name="Sree Pranav P."/>
            <person name="Mahalakshmi B."/>
            <person name="Karthikeyan R."/>
        </authorList>
    </citation>
    <scope>NUCLEOTIDE SEQUENCE [LARGE SCALE GENOMIC DNA]</scope>
    <source>
        <strain evidence="6 7">JR949</strain>
    </source>
</reference>
<dbReference type="PANTHER" id="PTHR30349">
    <property type="entry name" value="PHAGE INTEGRASE-RELATED"/>
    <property type="match status" value="1"/>
</dbReference>
<feature type="domain" description="Tyr recombinase" evidence="4">
    <location>
        <begin position="144"/>
        <end position="327"/>
    </location>
</feature>
<dbReference type="AlphaFoldDB" id="A0AAP6ZZ85"/>
<dbReference type="PROSITE" id="PS51900">
    <property type="entry name" value="CB"/>
    <property type="match status" value="1"/>
</dbReference>
<name>A0AAP6ZZ85_PAEAL</name>
<comment type="caution">
    <text evidence="6">The sequence shown here is derived from an EMBL/GenBank/DDBJ whole genome shotgun (WGS) entry which is preliminary data.</text>
</comment>
<dbReference type="PROSITE" id="PS51898">
    <property type="entry name" value="TYR_RECOMBINASE"/>
    <property type="match status" value="1"/>
</dbReference>
<keyword evidence="1 3" id="KW-0238">DNA-binding</keyword>
<dbReference type="Proteomes" id="UP000552038">
    <property type="component" value="Unassembled WGS sequence"/>
</dbReference>
<dbReference type="Pfam" id="PF00589">
    <property type="entry name" value="Phage_integrase"/>
    <property type="match status" value="1"/>
</dbReference>
<evidence type="ECO:0000259" key="4">
    <source>
        <dbReference type="PROSITE" id="PS51898"/>
    </source>
</evidence>
<gene>
    <name evidence="6" type="ORF">HMI46_12760</name>
</gene>
<dbReference type="InterPro" id="IPR013762">
    <property type="entry name" value="Integrase-like_cat_sf"/>
</dbReference>
<dbReference type="SUPFAM" id="SSF56349">
    <property type="entry name" value="DNA breaking-rejoining enzymes"/>
    <property type="match status" value="1"/>
</dbReference>
<evidence type="ECO:0000259" key="5">
    <source>
        <dbReference type="PROSITE" id="PS51900"/>
    </source>
</evidence>
<dbReference type="InterPro" id="IPR010998">
    <property type="entry name" value="Integrase_recombinase_N"/>
</dbReference>
<dbReference type="InterPro" id="IPR011010">
    <property type="entry name" value="DNA_brk_join_enz"/>
</dbReference>
<dbReference type="GO" id="GO:0015074">
    <property type="term" value="P:DNA integration"/>
    <property type="evidence" value="ECO:0007669"/>
    <property type="project" value="InterPro"/>
</dbReference>
<keyword evidence="2" id="KW-0233">DNA recombination</keyword>
<evidence type="ECO:0000313" key="7">
    <source>
        <dbReference type="Proteomes" id="UP000552038"/>
    </source>
</evidence>
<dbReference type="EMBL" id="JABFOR010000014">
    <property type="protein sequence ID" value="NOJ71429.1"/>
    <property type="molecule type" value="Genomic_DNA"/>
</dbReference>
<accession>A0AAP6ZZ85</accession>
<dbReference type="GO" id="GO:0006310">
    <property type="term" value="P:DNA recombination"/>
    <property type="evidence" value="ECO:0007669"/>
    <property type="project" value="UniProtKB-KW"/>
</dbReference>
<dbReference type="GO" id="GO:0003677">
    <property type="term" value="F:DNA binding"/>
    <property type="evidence" value="ECO:0007669"/>
    <property type="project" value="UniProtKB-UniRule"/>
</dbReference>
<dbReference type="InterPro" id="IPR044068">
    <property type="entry name" value="CB"/>
</dbReference>